<keyword evidence="1" id="KW-0175">Coiled coil</keyword>
<comment type="caution">
    <text evidence="5">The sequence shown here is derived from an EMBL/GenBank/DDBJ whole genome shotgun (WGS) entry which is preliminary data.</text>
</comment>
<organism evidence="5 6">
    <name type="scientific">Tritrichomonas foetus</name>
    <dbReference type="NCBI Taxonomy" id="1144522"/>
    <lineage>
        <taxon>Eukaryota</taxon>
        <taxon>Metamonada</taxon>
        <taxon>Parabasalia</taxon>
        <taxon>Tritrichomonadida</taxon>
        <taxon>Tritrichomonadidae</taxon>
        <taxon>Tritrichomonas</taxon>
    </lineage>
</organism>
<feature type="compositionally biased region" description="Polar residues" evidence="2">
    <location>
        <begin position="146"/>
        <end position="158"/>
    </location>
</feature>
<dbReference type="InterPro" id="IPR041677">
    <property type="entry name" value="DNA2/NAM7_AAA_11"/>
</dbReference>
<dbReference type="OrthoDB" id="6513042at2759"/>
<proteinExistence type="predicted"/>
<dbReference type="AlphaFoldDB" id="A0A1J4KAY3"/>
<dbReference type="Proteomes" id="UP000179807">
    <property type="component" value="Unassembled WGS sequence"/>
</dbReference>
<feature type="compositionally biased region" description="Polar residues" evidence="2">
    <location>
        <begin position="173"/>
        <end position="185"/>
    </location>
</feature>
<evidence type="ECO:0000259" key="4">
    <source>
        <dbReference type="Pfam" id="PF13087"/>
    </source>
</evidence>
<dbReference type="GO" id="GO:0004386">
    <property type="term" value="F:helicase activity"/>
    <property type="evidence" value="ECO:0007669"/>
    <property type="project" value="InterPro"/>
</dbReference>
<dbReference type="Gene3D" id="3.40.50.300">
    <property type="entry name" value="P-loop containing nucleotide triphosphate hydrolases"/>
    <property type="match status" value="2"/>
</dbReference>
<dbReference type="Pfam" id="PF13087">
    <property type="entry name" value="AAA_12"/>
    <property type="match status" value="1"/>
</dbReference>
<dbReference type="GO" id="GO:0005829">
    <property type="term" value="C:cytosol"/>
    <property type="evidence" value="ECO:0007669"/>
    <property type="project" value="TreeGrafter"/>
</dbReference>
<feature type="compositionally biased region" description="Low complexity" evidence="2">
    <location>
        <begin position="186"/>
        <end position="214"/>
    </location>
</feature>
<feature type="compositionally biased region" description="Low complexity" evidence="2">
    <location>
        <begin position="136"/>
        <end position="145"/>
    </location>
</feature>
<evidence type="ECO:0000256" key="1">
    <source>
        <dbReference type="SAM" id="Coils"/>
    </source>
</evidence>
<evidence type="ECO:0000259" key="3">
    <source>
        <dbReference type="Pfam" id="PF13086"/>
    </source>
</evidence>
<dbReference type="VEuPathDB" id="TrichDB:TRFO_23138"/>
<dbReference type="RefSeq" id="XP_068361515.1">
    <property type="nucleotide sequence ID" value="XM_068502980.1"/>
</dbReference>
<reference evidence="5" key="1">
    <citation type="submission" date="2016-10" db="EMBL/GenBank/DDBJ databases">
        <authorList>
            <person name="Benchimol M."/>
            <person name="Almeida L.G."/>
            <person name="Vasconcelos A.T."/>
            <person name="Perreira-Neves A."/>
            <person name="Rosa I.A."/>
            <person name="Tasca T."/>
            <person name="Bogo M.R."/>
            <person name="de Souza W."/>
        </authorList>
    </citation>
    <scope>NUCLEOTIDE SEQUENCE [LARGE SCALE GENOMIC DNA]</scope>
    <source>
        <strain evidence="5">K</strain>
    </source>
</reference>
<protein>
    <recommendedName>
        <fullName evidence="7">DNA2/NAM7 helicase-like C-terminal domain-containing protein</fullName>
    </recommendedName>
</protein>
<evidence type="ECO:0008006" key="7">
    <source>
        <dbReference type="Google" id="ProtNLM"/>
    </source>
</evidence>
<dbReference type="InterPro" id="IPR041679">
    <property type="entry name" value="DNA2/NAM7-like_C"/>
</dbReference>
<accession>A0A1J4KAY3</accession>
<dbReference type="CDD" id="cd18808">
    <property type="entry name" value="SF1_C_Upf1"/>
    <property type="match status" value="1"/>
</dbReference>
<dbReference type="SUPFAM" id="SSF52540">
    <property type="entry name" value="P-loop containing nucleoside triphosphate hydrolases"/>
    <property type="match status" value="1"/>
</dbReference>
<dbReference type="GO" id="GO:0043186">
    <property type="term" value="C:P granule"/>
    <property type="evidence" value="ECO:0007669"/>
    <property type="project" value="TreeGrafter"/>
</dbReference>
<feature type="compositionally biased region" description="Polar residues" evidence="2">
    <location>
        <begin position="227"/>
        <end position="259"/>
    </location>
</feature>
<feature type="domain" description="DNA2/NAM7 helicase helicase" evidence="3">
    <location>
        <begin position="643"/>
        <end position="872"/>
    </location>
</feature>
<sequence length="1102" mass="124092">MNFIELPLSVKVNYSESNRKPKHMDPEIIFKLTYSKDVNKKKGKKWLDGIGSFIPFQGTSRFRFILKDEEGKICDDTSFNGSKGLPEMCEEIRIGKHIIVLDEKISSDSIIIENESSNFNSKNQVLMSDEITASVNSSNSTSNQNIRENLSNCNTSNFKRPIRRTGISRNGVRPNSSYSRPSQLILSTDHNNNANTNLNNNDNYSSSNHIINNATKRITVTPKIPDNVSSSPEKNNKSTSSEISNHNSNFGSTNTNNPLRQIRKKPRTLDEIFTFFGAIDENREDSSSMLNNSNHQPQNEINISANENVSKINRDHPILVFSQASEPTTQDSIEETTNTLDHISSQSNNLENNRVENPTNNQPKKTFDCSINLIWESNKRMNNPPSIQERFSSIEEYKSAFIKGIIYEMNAKIYDVYKVYKAGLFMVSSKPPFCPTHKVKMIFLINNKNFMYFYKCPHNNCKYTVNVPPDADSPPMKGLNINEKASLSSFLSKKGIAYHESTIFRNKGQTMLTFNSEKLENVEYSKDDVWVCFSDSIRPFFICSESYGVYSNKKVEIGGFFNNTLASLPQQIRVSAIRIFNAQTERQALSNLLYIDEANFNEYLPIIPTLLQGDLSSFSFPMKDDNEIDVDRMAHDICEKYSLNEDQTNALCKVADFFKTEKPPMLLVHGLFGAGKSKLLSVIAIYLTEVLNAINSPDKILIAASTNVAVDNILSNLYYFEFLDFTRVGSVKKIRRSLLPFVTGHGTEESISELSSIIKETAINNSFTRLSKSNGRNVEQENNRQEIQIIQEALKNAEDEMHKKVSKIDQCRVVGVTCAACSFAVMQNRKFPFVLLDECSQQTEPISLIPMCFGCQRLVCCGDPKQLPPTLNKEADNGYGRPLFTRMMHMIEPVMLSIQYRCHPSIADICSYSFYDGKVKHGISKESREPLFGMPTMCVFNVKCGQESLRGGSTYNTCEAIVVVNLAKFLINAGVAPEEIGVIAFYKAQVEEISGPLCEGRRHPIVDVSTVDAFQGDEREIIIITTAKTKGSTFIDSPNRVNVAISRAKRHLFLVANLGALMRSNGQWNFVFSKAGNKPNMKIDLSEAPDSTWIPFTSTMSE</sequence>
<dbReference type="PANTHER" id="PTHR10887">
    <property type="entry name" value="DNA2/NAM7 HELICASE FAMILY"/>
    <property type="match status" value="1"/>
</dbReference>
<evidence type="ECO:0000256" key="2">
    <source>
        <dbReference type="SAM" id="MobiDB-lite"/>
    </source>
</evidence>
<dbReference type="GeneID" id="94837684"/>
<feature type="domain" description="DNA2/NAM7 helicase-like C-terminal" evidence="4">
    <location>
        <begin position="880"/>
        <end position="1057"/>
    </location>
</feature>
<feature type="coiled-coil region" evidence="1">
    <location>
        <begin position="780"/>
        <end position="807"/>
    </location>
</feature>
<dbReference type="PANTHER" id="PTHR10887:SF322">
    <property type="entry name" value="HELICASE MOV-10"/>
    <property type="match status" value="1"/>
</dbReference>
<dbReference type="GO" id="GO:0035194">
    <property type="term" value="P:regulatory ncRNA-mediated post-transcriptional gene silencing"/>
    <property type="evidence" value="ECO:0007669"/>
    <property type="project" value="TreeGrafter"/>
</dbReference>
<dbReference type="InterPro" id="IPR047187">
    <property type="entry name" value="SF1_C_Upf1"/>
</dbReference>
<dbReference type="Pfam" id="PF13086">
    <property type="entry name" value="AAA_11"/>
    <property type="match status" value="1"/>
</dbReference>
<evidence type="ECO:0000313" key="5">
    <source>
        <dbReference type="EMBL" id="OHT08379.1"/>
    </source>
</evidence>
<dbReference type="EMBL" id="MLAK01000669">
    <property type="protein sequence ID" value="OHT08379.1"/>
    <property type="molecule type" value="Genomic_DNA"/>
</dbReference>
<evidence type="ECO:0000313" key="6">
    <source>
        <dbReference type="Proteomes" id="UP000179807"/>
    </source>
</evidence>
<feature type="region of interest" description="Disordered" evidence="2">
    <location>
        <begin position="136"/>
        <end position="265"/>
    </location>
</feature>
<dbReference type="InterPro" id="IPR045055">
    <property type="entry name" value="DNA2/NAM7-like"/>
</dbReference>
<dbReference type="InterPro" id="IPR027417">
    <property type="entry name" value="P-loop_NTPase"/>
</dbReference>
<gene>
    <name evidence="5" type="ORF">TRFO_23138</name>
</gene>
<keyword evidence="6" id="KW-1185">Reference proteome</keyword>
<name>A0A1J4KAY3_9EUKA</name>